<feature type="binding site" evidence="3">
    <location>
        <position position="91"/>
    </location>
    <ligand>
        <name>Zn(2+)</name>
        <dbReference type="ChEBI" id="CHEBI:29105"/>
        <label>1</label>
    </ligand>
</feature>
<dbReference type="CDD" id="cd03884">
    <property type="entry name" value="M20_bAS"/>
    <property type="match status" value="1"/>
</dbReference>
<evidence type="ECO:0000256" key="1">
    <source>
        <dbReference type="ARBA" id="ARBA00006153"/>
    </source>
</evidence>
<feature type="binding site" evidence="3">
    <location>
        <position position="91"/>
    </location>
    <ligand>
        <name>Zn(2+)</name>
        <dbReference type="ChEBI" id="CHEBI:29105"/>
        <label>2</label>
    </ligand>
</feature>
<dbReference type="SUPFAM" id="SSF53187">
    <property type="entry name" value="Zn-dependent exopeptidases"/>
    <property type="match status" value="1"/>
</dbReference>
<evidence type="ECO:0000313" key="5">
    <source>
        <dbReference type="EMBL" id="RTQ96296.1"/>
    </source>
</evidence>
<dbReference type="Pfam" id="PF01546">
    <property type="entry name" value="Peptidase_M20"/>
    <property type="match status" value="1"/>
</dbReference>
<keyword evidence="2 5" id="KW-0378">Hydrolase</keyword>
<dbReference type="SUPFAM" id="SSF55031">
    <property type="entry name" value="Bacterial exopeptidase dimerisation domain"/>
    <property type="match status" value="1"/>
</dbReference>
<feature type="binding site" evidence="3">
    <location>
        <position position="187"/>
    </location>
    <ligand>
        <name>Zn(2+)</name>
        <dbReference type="ChEBI" id="CHEBI:29105"/>
        <label>1</label>
    </ligand>
</feature>
<comment type="cofactor">
    <cofactor evidence="3">
        <name>Zn(2+)</name>
        <dbReference type="ChEBI" id="CHEBI:29105"/>
    </cofactor>
    <text evidence="3">Binds 2 Zn(2+) ions per subunit.</text>
</comment>
<evidence type="ECO:0000256" key="3">
    <source>
        <dbReference type="PIRSR" id="PIRSR001235-1"/>
    </source>
</evidence>
<dbReference type="EMBL" id="RXNR01000002">
    <property type="protein sequence ID" value="RTQ96296.1"/>
    <property type="molecule type" value="Genomic_DNA"/>
</dbReference>
<dbReference type="AlphaFoldDB" id="A0A431UXF2"/>
<sequence length="412" mass="45655">MYKCNESRLKDSIIMFSRIGATAKGGVTRLSLSQEDVEARDLFYECCRELGMTIQVDDMANMYATLPGKSNLPPIVMGSHLDSVVKGGRFDGVLGVLTALEAVRTIVDNNIELDIPLTIVNFTNEEGARFEPSMMSSGVLSNKFDKTKMLQSTDKDGITFEHALKESGYEGSEENRLKEALAYLELHIEQGPVLEAERLDIGVVEGVLGMVCYEITVTGESNHAGTTPMKMRNDPLFLATKLINNLIEALGSVDEELVYTIGRMNVTPNIHTVIPNKVVFTLEARHKDPIKINRVEEILHSLPLQQEGCHIKKEKLWGRDTVVFEASLCDQIEQACKGYGYSYKRLYSGAGHDAQFIASYIPSAMIFVPSINGKSHCEEEETTYEACVKGADVLLETVLNLQAKFSIQEALI</sequence>
<dbReference type="GO" id="GO:0016813">
    <property type="term" value="F:hydrolase activity, acting on carbon-nitrogen (but not peptide) bonds, in linear amidines"/>
    <property type="evidence" value="ECO:0007669"/>
    <property type="project" value="InterPro"/>
</dbReference>
<accession>A0A431UXF2</accession>
<dbReference type="Pfam" id="PF07687">
    <property type="entry name" value="M20_dimer"/>
    <property type="match status" value="1"/>
</dbReference>
<dbReference type="RefSeq" id="WP_126292480.1">
    <property type="nucleotide sequence ID" value="NZ_CP185866.1"/>
</dbReference>
<dbReference type="InterPro" id="IPR011650">
    <property type="entry name" value="Peptidase_M20_dimer"/>
</dbReference>
<protein>
    <submittedName>
        <fullName evidence="5">Zn-dependent hydrolase</fullName>
    </submittedName>
</protein>
<dbReference type="PANTHER" id="PTHR32494:SF5">
    <property type="entry name" value="ALLANTOATE AMIDOHYDROLASE"/>
    <property type="match status" value="1"/>
</dbReference>
<keyword evidence="3" id="KW-0479">Metal-binding</keyword>
<dbReference type="Gene3D" id="3.30.70.360">
    <property type="match status" value="1"/>
</dbReference>
<dbReference type="NCBIfam" id="TIGR01879">
    <property type="entry name" value="hydantase"/>
    <property type="match status" value="1"/>
</dbReference>
<dbReference type="OrthoDB" id="9808195at2"/>
<organism evidence="5 6">
    <name type="scientific">Lysinibacillus telephonicus</name>
    <dbReference type="NCBI Taxonomy" id="1714840"/>
    <lineage>
        <taxon>Bacteria</taxon>
        <taxon>Bacillati</taxon>
        <taxon>Bacillota</taxon>
        <taxon>Bacilli</taxon>
        <taxon>Bacillales</taxon>
        <taxon>Bacillaceae</taxon>
        <taxon>Lysinibacillus</taxon>
    </lineage>
</organism>
<evidence type="ECO:0000259" key="4">
    <source>
        <dbReference type="Pfam" id="PF07687"/>
    </source>
</evidence>
<keyword evidence="6" id="KW-1185">Reference proteome</keyword>
<evidence type="ECO:0000256" key="2">
    <source>
        <dbReference type="ARBA" id="ARBA00022801"/>
    </source>
</evidence>
<dbReference type="InterPro" id="IPR002933">
    <property type="entry name" value="Peptidase_M20"/>
</dbReference>
<feature type="domain" description="Peptidase M20 dimerisation" evidence="4">
    <location>
        <begin position="209"/>
        <end position="296"/>
    </location>
</feature>
<gene>
    <name evidence="5" type="ORF">EKG35_01195</name>
</gene>
<feature type="binding site" evidence="3">
    <location>
        <position position="376"/>
    </location>
    <ligand>
        <name>Zn(2+)</name>
        <dbReference type="ChEBI" id="CHEBI:29105"/>
        <label>2</label>
    </ligand>
</feature>
<dbReference type="NCBIfam" id="NF006771">
    <property type="entry name" value="PRK09290.1-5"/>
    <property type="match status" value="1"/>
</dbReference>
<comment type="caution">
    <text evidence="5">The sequence shown here is derived from an EMBL/GenBank/DDBJ whole genome shotgun (WGS) entry which is preliminary data.</text>
</comment>
<dbReference type="GO" id="GO:0046872">
    <property type="term" value="F:metal ion binding"/>
    <property type="evidence" value="ECO:0007669"/>
    <property type="project" value="UniProtKB-KW"/>
</dbReference>
<dbReference type="PANTHER" id="PTHR32494">
    <property type="entry name" value="ALLANTOATE DEIMINASE-RELATED"/>
    <property type="match status" value="1"/>
</dbReference>
<evidence type="ECO:0000313" key="6">
    <source>
        <dbReference type="Proteomes" id="UP000276349"/>
    </source>
</evidence>
<feature type="binding site" evidence="3">
    <location>
        <position position="80"/>
    </location>
    <ligand>
        <name>Zn(2+)</name>
        <dbReference type="ChEBI" id="CHEBI:29105"/>
        <label>1</label>
    </ligand>
</feature>
<comment type="similarity">
    <text evidence="1">Belongs to the peptidase M20 family.</text>
</comment>
<dbReference type="Proteomes" id="UP000276349">
    <property type="component" value="Unassembled WGS sequence"/>
</dbReference>
<reference evidence="5 6" key="1">
    <citation type="submission" date="2018-12" db="EMBL/GenBank/DDBJ databases">
        <authorList>
            <person name="Yu L."/>
        </authorList>
    </citation>
    <scope>NUCLEOTIDE SEQUENCE [LARGE SCALE GENOMIC DNA]</scope>
    <source>
        <strain evidence="5 6">S5H2222</strain>
    </source>
</reference>
<dbReference type="PIRSF" id="PIRSF001235">
    <property type="entry name" value="Amidase_carbamoylase"/>
    <property type="match status" value="1"/>
</dbReference>
<proteinExistence type="inferred from homology"/>
<dbReference type="Gene3D" id="3.40.630.10">
    <property type="entry name" value="Zn peptidases"/>
    <property type="match status" value="1"/>
</dbReference>
<keyword evidence="3" id="KW-0862">Zinc</keyword>
<dbReference type="InterPro" id="IPR036264">
    <property type="entry name" value="Bact_exopeptidase_dim_dom"/>
</dbReference>
<name>A0A431UXF2_9BACI</name>
<feature type="binding site" evidence="3">
    <location>
        <position position="126"/>
    </location>
    <ligand>
        <name>Zn(2+)</name>
        <dbReference type="ChEBI" id="CHEBI:29105"/>
        <label>2</label>
    </ligand>
</feature>
<dbReference type="InterPro" id="IPR010158">
    <property type="entry name" value="Amidase_Cbmase"/>
</dbReference>